<dbReference type="SUPFAM" id="SSF52833">
    <property type="entry name" value="Thioredoxin-like"/>
    <property type="match status" value="1"/>
</dbReference>
<dbReference type="InterPro" id="IPR013766">
    <property type="entry name" value="Thioredoxin_domain"/>
</dbReference>
<evidence type="ECO:0000256" key="5">
    <source>
        <dbReference type="ARBA" id="ARBA00023157"/>
    </source>
</evidence>
<dbReference type="Proteomes" id="UP000199603">
    <property type="component" value="Unassembled WGS sequence"/>
</dbReference>
<dbReference type="PROSITE" id="PS51257">
    <property type="entry name" value="PROKAR_LIPOPROTEIN"/>
    <property type="match status" value="1"/>
</dbReference>
<evidence type="ECO:0000256" key="7">
    <source>
        <dbReference type="PIRNR" id="PIRNR001488"/>
    </source>
</evidence>
<keyword evidence="5 7" id="KW-1015">Disulfide bond</keyword>
<evidence type="ECO:0000256" key="9">
    <source>
        <dbReference type="SAM" id="SignalP"/>
    </source>
</evidence>
<comment type="subcellular location">
    <subcellularLocation>
        <location evidence="1 7">Periplasm</location>
    </subcellularLocation>
</comment>
<dbReference type="AlphaFoldDB" id="A0A1G6YJR5"/>
<evidence type="ECO:0000313" key="12">
    <source>
        <dbReference type="Proteomes" id="UP000199603"/>
    </source>
</evidence>
<name>A0A1G6YJR5_9GAMM</name>
<dbReference type="RefSeq" id="WP_091244046.1">
    <property type="nucleotide sequence ID" value="NZ_FNAG01000010.1"/>
</dbReference>
<evidence type="ECO:0000256" key="4">
    <source>
        <dbReference type="ARBA" id="ARBA00022764"/>
    </source>
</evidence>
<gene>
    <name evidence="11" type="ORF">SAMN04488509_11045</name>
</gene>
<evidence type="ECO:0000256" key="6">
    <source>
        <dbReference type="ARBA" id="ARBA00023284"/>
    </source>
</evidence>
<dbReference type="GO" id="GO:0016491">
    <property type="term" value="F:oxidoreductase activity"/>
    <property type="evidence" value="ECO:0007669"/>
    <property type="project" value="InterPro"/>
</dbReference>
<dbReference type="GO" id="GO:0042597">
    <property type="term" value="C:periplasmic space"/>
    <property type="evidence" value="ECO:0007669"/>
    <property type="project" value="UniProtKB-SubCell"/>
</dbReference>
<dbReference type="InterPro" id="IPR036249">
    <property type="entry name" value="Thioredoxin-like_sf"/>
</dbReference>
<evidence type="ECO:0000259" key="10">
    <source>
        <dbReference type="PROSITE" id="PS51352"/>
    </source>
</evidence>
<organism evidence="11 12">
    <name type="scientific">Aquimonas voraii</name>
    <dbReference type="NCBI Taxonomy" id="265719"/>
    <lineage>
        <taxon>Bacteria</taxon>
        <taxon>Pseudomonadati</taxon>
        <taxon>Pseudomonadota</taxon>
        <taxon>Gammaproteobacteria</taxon>
        <taxon>Lysobacterales</taxon>
        <taxon>Lysobacteraceae</taxon>
        <taxon>Aquimonas</taxon>
    </lineage>
</organism>
<dbReference type="InterPro" id="IPR001853">
    <property type="entry name" value="DSBA-like_thioredoxin_dom"/>
</dbReference>
<feature type="chain" id="PRO_5011472003" description="Thiol:disulfide interchange protein" evidence="9">
    <location>
        <begin position="22"/>
        <end position="216"/>
    </location>
</feature>
<evidence type="ECO:0000256" key="8">
    <source>
        <dbReference type="PIRSR" id="PIRSR001488-1"/>
    </source>
</evidence>
<dbReference type="OrthoDB" id="9784896at2"/>
<sequence>MLMRLFAAAALLAATACSAQAPATAAAPVAGTDYVLINPPVPTSAAPGKIEVVEVFGYSCVHCATFQPVVNVWKKALPEHVQFSYMPAVFGGAWEIYARAYYAAETMGILEQSHDAVFKAIHTDRKPIQSIEDVADLYTAYGVTREDFLASMQSFAVNAKIARAQQTVQRYGVEGTPSMIVNGKYRVMSPREGGFQRMLEIVDALVAQELAAAKGG</sequence>
<dbReference type="PANTHER" id="PTHR35891">
    <property type="entry name" value="THIOL:DISULFIDE INTERCHANGE PROTEIN DSBA"/>
    <property type="match status" value="1"/>
</dbReference>
<evidence type="ECO:0000256" key="3">
    <source>
        <dbReference type="ARBA" id="ARBA00022729"/>
    </source>
</evidence>
<dbReference type="STRING" id="265719.SAMN04488509_11045"/>
<dbReference type="Pfam" id="PF01323">
    <property type="entry name" value="DSBA"/>
    <property type="match status" value="1"/>
</dbReference>
<dbReference type="EMBL" id="FNAG01000010">
    <property type="protein sequence ID" value="SDD90639.1"/>
    <property type="molecule type" value="Genomic_DNA"/>
</dbReference>
<evidence type="ECO:0000256" key="2">
    <source>
        <dbReference type="ARBA" id="ARBA00005791"/>
    </source>
</evidence>
<dbReference type="PANTHER" id="PTHR35891:SF2">
    <property type="entry name" value="THIOL:DISULFIDE INTERCHANGE PROTEIN DSBA"/>
    <property type="match status" value="1"/>
</dbReference>
<keyword evidence="12" id="KW-1185">Reference proteome</keyword>
<reference evidence="11 12" key="1">
    <citation type="submission" date="2016-10" db="EMBL/GenBank/DDBJ databases">
        <authorList>
            <person name="de Groot N.N."/>
        </authorList>
    </citation>
    <scope>NUCLEOTIDE SEQUENCE [LARGE SCALE GENOMIC DNA]</scope>
    <source>
        <strain evidence="11 12">DSM 16957</strain>
    </source>
</reference>
<feature type="domain" description="Thioredoxin" evidence="10">
    <location>
        <begin position="15"/>
        <end position="207"/>
    </location>
</feature>
<accession>A0A1G6YJR5</accession>
<feature type="signal peptide" evidence="9">
    <location>
        <begin position="1"/>
        <end position="21"/>
    </location>
</feature>
<dbReference type="InterPro" id="IPR023205">
    <property type="entry name" value="DsbA/DsbL"/>
</dbReference>
<keyword evidence="4 7" id="KW-0574">Periplasm</keyword>
<dbReference type="CDD" id="cd03019">
    <property type="entry name" value="DsbA_DsbA"/>
    <property type="match status" value="1"/>
</dbReference>
<proteinExistence type="inferred from homology"/>
<feature type="disulfide bond" description="Redox-active" evidence="8">
    <location>
        <begin position="60"/>
        <end position="63"/>
    </location>
</feature>
<comment type="similarity">
    <text evidence="2">Belongs to the thioredoxin family. DsbA subfamily.</text>
</comment>
<evidence type="ECO:0000313" key="11">
    <source>
        <dbReference type="EMBL" id="SDD90639.1"/>
    </source>
</evidence>
<dbReference type="InterPro" id="IPR050824">
    <property type="entry name" value="Thiol_disulfide_DsbA"/>
</dbReference>
<dbReference type="Gene3D" id="3.40.30.10">
    <property type="entry name" value="Glutaredoxin"/>
    <property type="match status" value="1"/>
</dbReference>
<dbReference type="PROSITE" id="PS51352">
    <property type="entry name" value="THIOREDOXIN_2"/>
    <property type="match status" value="1"/>
</dbReference>
<keyword evidence="3 9" id="KW-0732">Signal</keyword>
<evidence type="ECO:0000256" key="1">
    <source>
        <dbReference type="ARBA" id="ARBA00004418"/>
    </source>
</evidence>
<keyword evidence="6" id="KW-0676">Redox-active center</keyword>
<dbReference type="PIRSF" id="PIRSF001488">
    <property type="entry name" value="Tdi_protein"/>
    <property type="match status" value="1"/>
</dbReference>
<protein>
    <recommendedName>
        <fullName evidence="7">Thiol:disulfide interchange protein</fullName>
    </recommendedName>
</protein>